<evidence type="ECO:0000313" key="2">
    <source>
        <dbReference type="Proteomes" id="UP001242480"/>
    </source>
</evidence>
<dbReference type="PANTHER" id="PTHR35810">
    <property type="entry name" value="CYTOPLASMIC PROTEIN-RELATED"/>
    <property type="match status" value="1"/>
</dbReference>
<accession>A0ABU0JK86</accession>
<dbReference type="PIRSF" id="PIRSF015268">
    <property type="entry name" value="Virulence_RhuM"/>
    <property type="match status" value="1"/>
</dbReference>
<name>A0ABU0JK86_9HYPH</name>
<dbReference type="InterPro" id="IPR011204">
    <property type="entry name" value="Virulence_RhuM-like"/>
</dbReference>
<organism evidence="1 2">
    <name type="scientific">Labrys wisconsinensis</name>
    <dbReference type="NCBI Taxonomy" id="425677"/>
    <lineage>
        <taxon>Bacteria</taxon>
        <taxon>Pseudomonadati</taxon>
        <taxon>Pseudomonadota</taxon>
        <taxon>Alphaproteobacteria</taxon>
        <taxon>Hyphomicrobiales</taxon>
        <taxon>Xanthobacteraceae</taxon>
        <taxon>Labrys</taxon>
    </lineage>
</organism>
<proteinExistence type="predicted"/>
<evidence type="ECO:0008006" key="3">
    <source>
        <dbReference type="Google" id="ProtNLM"/>
    </source>
</evidence>
<reference evidence="1 2" key="1">
    <citation type="submission" date="2023-07" db="EMBL/GenBank/DDBJ databases">
        <title>Genomic Encyclopedia of Type Strains, Phase IV (KMG-IV): sequencing the most valuable type-strain genomes for metagenomic binning, comparative biology and taxonomic classification.</title>
        <authorList>
            <person name="Goeker M."/>
        </authorList>
    </citation>
    <scope>NUCLEOTIDE SEQUENCE [LARGE SCALE GENOMIC DNA]</scope>
    <source>
        <strain evidence="1 2">DSM 19619</strain>
    </source>
</reference>
<comment type="caution">
    <text evidence="1">The sequence shown here is derived from an EMBL/GenBank/DDBJ whole genome shotgun (WGS) entry which is preliminary data.</text>
</comment>
<dbReference type="PANTHER" id="PTHR35810:SF1">
    <property type="entry name" value="CYTOPLASMIC PROTEIN"/>
    <property type="match status" value="1"/>
</dbReference>
<keyword evidence="2" id="KW-1185">Reference proteome</keyword>
<dbReference type="EMBL" id="JAUSVX010000025">
    <property type="protein sequence ID" value="MDQ0474699.1"/>
    <property type="molecule type" value="Genomic_DNA"/>
</dbReference>
<dbReference type="Proteomes" id="UP001242480">
    <property type="component" value="Unassembled WGS sequence"/>
</dbReference>
<evidence type="ECO:0000313" key="1">
    <source>
        <dbReference type="EMBL" id="MDQ0474699.1"/>
    </source>
</evidence>
<protein>
    <recommendedName>
        <fullName evidence="3">Hydroxyacid dehydrogenase</fullName>
    </recommendedName>
</protein>
<sequence length="339" mass="39068">MAEGELILYRSLDGSAEVQLRAIDGTVWLTQAEISELFQTSKQSVSYHVKQILDDGELAEAATVKEFLTVQFEGGREVRRNLKLYNLEMILAIGYRVRSPRGAQFRQWATTTLREYLVKGFVIDDARLKEPGGFDYFDELLERIRDIRASEKRFYQKVRDVFAATSVDYDKSAQTAQLFFQTIRNKMLFAVTGRTAAELIVKRADAAEPNMGLTSWKSDCVRKDDVTTAKNYLEADEIDELNRIVTMFLDFADDQSRRRKQMNMVDWVAQTDRFLAFNEREVLAGAGRVSHDRMETIVHQVYTAFDAGRREREAIEAEHVEELKRIEAEVSRFSPNRGE</sequence>
<dbReference type="Pfam" id="PF13310">
    <property type="entry name" value="Virulence_RhuM"/>
    <property type="match status" value="1"/>
</dbReference>
<gene>
    <name evidence="1" type="ORF">QO011_007740</name>
</gene>
<dbReference type="RefSeq" id="WP_307284760.1">
    <property type="nucleotide sequence ID" value="NZ_JAUSVX010000025.1"/>
</dbReference>